<feature type="compositionally biased region" description="Polar residues" evidence="1">
    <location>
        <begin position="164"/>
        <end position="179"/>
    </location>
</feature>
<sequence>MRSQPLATCCAPVAPSDGQVSAGAAPPLSPDYHRLRRTFSSPICPRRRRYFLLPFSPAEEHARRECQVATHAPSPKITAPRMKPARPPCCVDRRRPAHVRFEGPWPGSPCTHPTAPIQGLFYELICSSVASWLVCGPRDGKNCVYGHTQELKRPGSWVREPQRRAQTQLQGSSGLSTPETDPPDTNHAFVHILCMKRKPCYILCGISGLFLCDLAYVFTGIDVMHLPTCPARRSCWKDSDGNDLQQGSKHHRAGQMAALLPHCSDLHRSMTSGCASAKLQLQASVQPCVWAPRGAQHFSVC</sequence>
<gene>
    <name evidence="2" type="ORF">E2562_021829</name>
</gene>
<dbReference type="Proteomes" id="UP000479710">
    <property type="component" value="Unassembled WGS sequence"/>
</dbReference>
<evidence type="ECO:0000256" key="1">
    <source>
        <dbReference type="SAM" id="MobiDB-lite"/>
    </source>
</evidence>
<accession>A0A6G1END8</accession>
<dbReference type="EMBL" id="SPHZ02000003">
    <property type="protein sequence ID" value="KAF0926115.1"/>
    <property type="molecule type" value="Genomic_DNA"/>
</dbReference>
<reference evidence="2 3" key="1">
    <citation type="submission" date="2019-11" db="EMBL/GenBank/DDBJ databases">
        <title>Whole genome sequence of Oryza granulata.</title>
        <authorList>
            <person name="Li W."/>
        </authorList>
    </citation>
    <scope>NUCLEOTIDE SEQUENCE [LARGE SCALE GENOMIC DNA]</scope>
    <source>
        <strain evidence="3">cv. Menghai</strain>
        <tissue evidence="2">Leaf</tissue>
    </source>
</reference>
<dbReference type="AlphaFoldDB" id="A0A6G1END8"/>
<comment type="caution">
    <text evidence="2">The sequence shown here is derived from an EMBL/GenBank/DDBJ whole genome shotgun (WGS) entry which is preliminary data.</text>
</comment>
<proteinExistence type="predicted"/>
<organism evidence="2 3">
    <name type="scientific">Oryza meyeriana var. granulata</name>
    <dbReference type="NCBI Taxonomy" id="110450"/>
    <lineage>
        <taxon>Eukaryota</taxon>
        <taxon>Viridiplantae</taxon>
        <taxon>Streptophyta</taxon>
        <taxon>Embryophyta</taxon>
        <taxon>Tracheophyta</taxon>
        <taxon>Spermatophyta</taxon>
        <taxon>Magnoliopsida</taxon>
        <taxon>Liliopsida</taxon>
        <taxon>Poales</taxon>
        <taxon>Poaceae</taxon>
        <taxon>BOP clade</taxon>
        <taxon>Oryzoideae</taxon>
        <taxon>Oryzeae</taxon>
        <taxon>Oryzinae</taxon>
        <taxon>Oryza</taxon>
        <taxon>Oryza meyeriana</taxon>
    </lineage>
</organism>
<keyword evidence="3" id="KW-1185">Reference proteome</keyword>
<evidence type="ECO:0000313" key="2">
    <source>
        <dbReference type="EMBL" id="KAF0926115.1"/>
    </source>
</evidence>
<name>A0A6G1END8_9ORYZ</name>
<evidence type="ECO:0000313" key="3">
    <source>
        <dbReference type="Proteomes" id="UP000479710"/>
    </source>
</evidence>
<protein>
    <submittedName>
        <fullName evidence="2">Uncharacterized protein</fullName>
    </submittedName>
</protein>
<feature type="region of interest" description="Disordered" evidence="1">
    <location>
        <begin position="155"/>
        <end position="182"/>
    </location>
</feature>